<protein>
    <recommendedName>
        <fullName evidence="3">Copper amine oxidase-like N-terminal domain-containing protein</fullName>
    </recommendedName>
</protein>
<dbReference type="EMBL" id="CP021780">
    <property type="protein sequence ID" value="ASA21813.1"/>
    <property type="molecule type" value="Genomic_DNA"/>
</dbReference>
<dbReference type="AlphaFoldDB" id="A0A2Z2KFB6"/>
<dbReference type="RefSeq" id="WP_087915820.1">
    <property type="nucleotide sequence ID" value="NZ_CP021780.1"/>
</dbReference>
<sequence length="238" mass="25322">MKKASTFLLGAVVGITLTAGTTIGAANYLKATPKKVSIVVGSNQNSVEAMNVQNKLYVPVRDAGDSFGYSVSGVTSTTVTFAEGKTATTNSVGTGTTDKNTTTPSKTEGEYVEGLHDKYGTNGKLDAEKVKAAIAAGEISVNAQDKGTGNSLLHYVVLENNFAVYSVIKVNALNVNLQNGELQTPLILSVIHENGFYEGELTNYYKSDATIKDNSGKQAIDYSKPNSSTYINLKFYMM</sequence>
<dbReference type="InterPro" id="IPR036770">
    <property type="entry name" value="Ankyrin_rpt-contain_sf"/>
</dbReference>
<evidence type="ECO:0000313" key="1">
    <source>
        <dbReference type="EMBL" id="ASA21813.1"/>
    </source>
</evidence>
<dbReference type="OrthoDB" id="2930255at2"/>
<keyword evidence="2" id="KW-1185">Reference proteome</keyword>
<dbReference type="SUPFAM" id="SSF48403">
    <property type="entry name" value="Ankyrin repeat"/>
    <property type="match status" value="1"/>
</dbReference>
<organism evidence="1 2">
    <name type="scientific">Paenibacillus donghaensis</name>
    <dbReference type="NCBI Taxonomy" id="414771"/>
    <lineage>
        <taxon>Bacteria</taxon>
        <taxon>Bacillati</taxon>
        <taxon>Bacillota</taxon>
        <taxon>Bacilli</taxon>
        <taxon>Bacillales</taxon>
        <taxon>Paenibacillaceae</taxon>
        <taxon>Paenibacillus</taxon>
    </lineage>
</organism>
<dbReference type="Proteomes" id="UP000249890">
    <property type="component" value="Chromosome"/>
</dbReference>
<name>A0A2Z2KFB6_9BACL</name>
<proteinExistence type="predicted"/>
<gene>
    <name evidence="1" type="ORF">B9T62_14145</name>
</gene>
<dbReference type="KEGG" id="pdh:B9T62_14145"/>
<reference evidence="1 2" key="1">
    <citation type="submission" date="2017-06" db="EMBL/GenBank/DDBJ databases">
        <title>Complete genome sequence of Paenibacillus donghaensis KCTC 13049T isolated from East Sea sediment, South Korea.</title>
        <authorList>
            <person name="Jung B.K."/>
            <person name="Hong S.-J."/>
            <person name="Shin J.-H."/>
        </authorList>
    </citation>
    <scope>NUCLEOTIDE SEQUENCE [LARGE SCALE GENOMIC DNA]</scope>
    <source>
        <strain evidence="1 2">KCTC 13049</strain>
    </source>
</reference>
<dbReference type="Gene3D" id="1.25.40.20">
    <property type="entry name" value="Ankyrin repeat-containing domain"/>
    <property type="match status" value="1"/>
</dbReference>
<evidence type="ECO:0008006" key="3">
    <source>
        <dbReference type="Google" id="ProtNLM"/>
    </source>
</evidence>
<evidence type="ECO:0000313" key="2">
    <source>
        <dbReference type="Proteomes" id="UP000249890"/>
    </source>
</evidence>
<accession>A0A2Z2KFB6</accession>